<dbReference type="GO" id="GO:0003729">
    <property type="term" value="F:mRNA binding"/>
    <property type="evidence" value="ECO:0007669"/>
    <property type="project" value="UniProtKB-ARBA"/>
</dbReference>
<dbReference type="PROSITE" id="PS51375">
    <property type="entry name" value="PPR"/>
    <property type="match status" value="1"/>
</dbReference>
<evidence type="ECO:0008006" key="9">
    <source>
        <dbReference type="Google" id="ProtNLM"/>
    </source>
</evidence>
<dbReference type="Proteomes" id="UP001314170">
    <property type="component" value="Unassembled WGS sequence"/>
</dbReference>
<evidence type="ECO:0000256" key="5">
    <source>
        <dbReference type="ARBA" id="ARBA00023128"/>
    </source>
</evidence>
<dbReference type="PANTHER" id="PTHR45717:SF8">
    <property type="entry name" value="OS01G0301000 PROTEIN"/>
    <property type="match status" value="1"/>
</dbReference>
<dbReference type="EMBL" id="CAWUPB010001173">
    <property type="protein sequence ID" value="CAK7348445.1"/>
    <property type="molecule type" value="Genomic_DNA"/>
</dbReference>
<gene>
    <name evidence="7" type="ORF">DCAF_LOCUS21143</name>
</gene>
<dbReference type="SUPFAM" id="SSF48452">
    <property type="entry name" value="TPR-like"/>
    <property type="match status" value="1"/>
</dbReference>
<keyword evidence="4" id="KW-0809">Transit peptide</keyword>
<evidence type="ECO:0000256" key="3">
    <source>
        <dbReference type="ARBA" id="ARBA00022737"/>
    </source>
</evidence>
<comment type="similarity">
    <text evidence="2">Belongs to the PPR family. P subfamily.</text>
</comment>
<evidence type="ECO:0000313" key="7">
    <source>
        <dbReference type="EMBL" id="CAK7348445.1"/>
    </source>
</evidence>
<protein>
    <recommendedName>
        <fullName evidence="9">Pentatricopeptide repeat-containing protein</fullName>
    </recommendedName>
</protein>
<dbReference type="AlphaFoldDB" id="A0AAV1SAZ0"/>
<dbReference type="NCBIfam" id="TIGR00756">
    <property type="entry name" value="PPR"/>
    <property type="match status" value="2"/>
</dbReference>
<sequence>MSRLGFITVGWDLEPYHFLISQYANASNLGEVNWVWNFTKSRFHKTPNIRYLVLLQALAKLKDVEGVMRCFKEWDSSCSSYDMRLANVAIRACLEHDMHEEAAPIFNDALKRFKGLSFKAREMFMVFLLKKRQLAYYMAKNLSRLIWTGSWVLRQLCTAAEAVPVAVEKRKRLYKRLSELGASGGSVSKTLNEFILEGGKTTKVNLLACIRELRKYGRSDYAIEVMEWMQKRKMMFSHADHAVYLDLIAKTKGIAAAENYFDNLSPSLQNQFTYGALLNCYCKVLMSEKALTLFEKMDKMKFLSTSLPFNNLMSLNMRLGQPEKVPALVQEMKQKCVSPCTFTYNIWMQSYGCLDDFEGVERVLNEMKMGDEENFSWTTYSNLATIYVKAGLFEKAESALKELEEQIKCVRDHDIQIKRRQGDDREAYHFLITLYAGTSNLGEVIRVWNSLKSNFHRTTNISYLTMLQALAKLKDVDGLLKCFKEWESSCHSYDMRLANVAIRACLEHDMYEEAALIFDDALKRTKGLFFKAREMFMVFFLKNHRLDLALKHLKAALSEVKDEWQPKQNTVSAFFDYFEDEKDVNGAERLCKILKQINRLDSDVYNLLLKTYIAAGRLAPEMRQRLEEDDIEINPELEDLLERVCPK</sequence>
<dbReference type="InterPro" id="IPR011990">
    <property type="entry name" value="TPR-like_helical_dom_sf"/>
</dbReference>
<proteinExistence type="inferred from homology"/>
<evidence type="ECO:0000256" key="2">
    <source>
        <dbReference type="ARBA" id="ARBA00007626"/>
    </source>
</evidence>
<dbReference type="InterPro" id="IPR002885">
    <property type="entry name" value="PPR_rpt"/>
</dbReference>
<accession>A0AAV1SAZ0</accession>
<dbReference type="FunFam" id="1.25.40.10:FF:000385">
    <property type="entry name" value="Pentatricopeptide repeat-containing protein mitochondrial"/>
    <property type="match status" value="1"/>
</dbReference>
<evidence type="ECO:0000313" key="8">
    <source>
        <dbReference type="Proteomes" id="UP001314170"/>
    </source>
</evidence>
<dbReference type="Pfam" id="PF01535">
    <property type="entry name" value="PPR"/>
    <property type="match status" value="5"/>
</dbReference>
<dbReference type="FunFam" id="1.25.40.10:FF:000618">
    <property type="entry name" value="Pentatricopeptide repeat-containing protein mitochondrial"/>
    <property type="match status" value="1"/>
</dbReference>
<keyword evidence="8" id="KW-1185">Reference proteome</keyword>
<feature type="repeat" description="PPR" evidence="6">
    <location>
        <begin position="270"/>
        <end position="304"/>
    </location>
</feature>
<keyword evidence="3" id="KW-0677">Repeat</keyword>
<organism evidence="7 8">
    <name type="scientific">Dovyalis caffra</name>
    <dbReference type="NCBI Taxonomy" id="77055"/>
    <lineage>
        <taxon>Eukaryota</taxon>
        <taxon>Viridiplantae</taxon>
        <taxon>Streptophyta</taxon>
        <taxon>Embryophyta</taxon>
        <taxon>Tracheophyta</taxon>
        <taxon>Spermatophyta</taxon>
        <taxon>Magnoliopsida</taxon>
        <taxon>eudicotyledons</taxon>
        <taxon>Gunneridae</taxon>
        <taxon>Pentapetalae</taxon>
        <taxon>rosids</taxon>
        <taxon>fabids</taxon>
        <taxon>Malpighiales</taxon>
        <taxon>Salicaceae</taxon>
        <taxon>Flacourtieae</taxon>
        <taxon>Dovyalis</taxon>
    </lineage>
</organism>
<reference evidence="7 8" key="1">
    <citation type="submission" date="2024-01" db="EMBL/GenBank/DDBJ databases">
        <authorList>
            <person name="Waweru B."/>
        </authorList>
    </citation>
    <scope>NUCLEOTIDE SEQUENCE [LARGE SCALE GENOMIC DNA]</scope>
</reference>
<dbReference type="PANTHER" id="PTHR45717">
    <property type="entry name" value="OS12G0527900 PROTEIN"/>
    <property type="match status" value="1"/>
</dbReference>
<comment type="caution">
    <text evidence="7">The sequence shown here is derived from an EMBL/GenBank/DDBJ whole genome shotgun (WGS) entry which is preliminary data.</text>
</comment>
<keyword evidence="5" id="KW-0496">Mitochondrion</keyword>
<evidence type="ECO:0000256" key="4">
    <source>
        <dbReference type="ARBA" id="ARBA00022946"/>
    </source>
</evidence>
<dbReference type="GO" id="GO:0005739">
    <property type="term" value="C:mitochondrion"/>
    <property type="evidence" value="ECO:0007669"/>
    <property type="project" value="UniProtKB-SubCell"/>
</dbReference>
<comment type="subcellular location">
    <subcellularLocation>
        <location evidence="1">Mitochondrion</location>
    </subcellularLocation>
</comment>
<dbReference type="Gene3D" id="1.25.40.10">
    <property type="entry name" value="Tetratricopeptide repeat domain"/>
    <property type="match status" value="3"/>
</dbReference>
<evidence type="ECO:0000256" key="1">
    <source>
        <dbReference type="ARBA" id="ARBA00004173"/>
    </source>
</evidence>
<name>A0AAV1SAZ0_9ROSI</name>
<evidence type="ECO:0000256" key="6">
    <source>
        <dbReference type="PROSITE-ProRule" id="PRU00708"/>
    </source>
</evidence>